<evidence type="ECO:0000313" key="2">
    <source>
        <dbReference type="EMBL" id="MEU6826941.1"/>
    </source>
</evidence>
<feature type="domain" description="DUF5047" evidence="1">
    <location>
        <begin position="73"/>
        <end position="167"/>
    </location>
</feature>
<sequence length="362" mass="38397">MLDMSTTALAVVLRSHTMAMRAESWLGGQLIADDIPIADGSESRDRSLAVPEQITLTVPRRDQGYDWDPGTDPAHPLAAYGQMLRIDYGIDVGGGTMEWINRGWFLITESSTDGDTVTVTCAGLLTLIDEATLVSPFQPGSSDTLASVVRALIEPALTVSFDGTLVDRAVPLGMQWDSDRLGAVTEVLGAWGAAERVTEDGYLLVEPVSDAAAAVLAISDDPATGTVVRWQGSTTRDGAYTCVVAQGEDSAGNQLQGVVYDSAGTSPYQYGGPFNPLPVPYMYQSSLLTTVAQCRTAAAAQLALLRRQAFRKLSVTMVPHPGLVTGDILTVTGAGLTNARCVIEQLSLPYSPGEMTLTLRVL</sequence>
<evidence type="ECO:0000259" key="1">
    <source>
        <dbReference type="Pfam" id="PF16466"/>
    </source>
</evidence>
<name>A0ABV3C116_9ACTN</name>
<comment type="caution">
    <text evidence="2">The sequence shown here is derived from an EMBL/GenBank/DDBJ whole genome shotgun (WGS) entry which is preliminary data.</text>
</comment>
<gene>
    <name evidence="2" type="ORF">ABZ921_40580</name>
</gene>
<dbReference type="Pfam" id="PF16466">
    <property type="entry name" value="DUF5047"/>
    <property type="match status" value="1"/>
</dbReference>
<evidence type="ECO:0000313" key="3">
    <source>
        <dbReference type="Proteomes" id="UP001551176"/>
    </source>
</evidence>
<dbReference type="EMBL" id="JBEYXV010000034">
    <property type="protein sequence ID" value="MEU6826941.1"/>
    <property type="molecule type" value="Genomic_DNA"/>
</dbReference>
<dbReference type="RefSeq" id="WP_359358732.1">
    <property type="nucleotide sequence ID" value="NZ_JBEYXV010000034.1"/>
</dbReference>
<reference evidence="2 3" key="1">
    <citation type="submission" date="2024-06" db="EMBL/GenBank/DDBJ databases">
        <title>The Natural Products Discovery Center: Release of the First 8490 Sequenced Strains for Exploring Actinobacteria Biosynthetic Diversity.</title>
        <authorList>
            <person name="Kalkreuter E."/>
            <person name="Kautsar S.A."/>
            <person name="Yang D."/>
            <person name="Bader C.D."/>
            <person name="Teijaro C.N."/>
            <person name="Fluegel L."/>
            <person name="Davis C.M."/>
            <person name="Simpson J.R."/>
            <person name="Lauterbach L."/>
            <person name="Steele A.D."/>
            <person name="Gui C."/>
            <person name="Meng S."/>
            <person name="Li G."/>
            <person name="Viehrig K."/>
            <person name="Ye F."/>
            <person name="Su P."/>
            <person name="Kiefer A.F."/>
            <person name="Nichols A."/>
            <person name="Cepeda A.J."/>
            <person name="Yan W."/>
            <person name="Fan B."/>
            <person name="Jiang Y."/>
            <person name="Adhikari A."/>
            <person name="Zheng C.-J."/>
            <person name="Schuster L."/>
            <person name="Cowan T.M."/>
            <person name="Smanski M.J."/>
            <person name="Chevrette M.G."/>
            <person name="De Carvalho L.P.S."/>
            <person name="Shen B."/>
        </authorList>
    </citation>
    <scope>NUCLEOTIDE SEQUENCE [LARGE SCALE GENOMIC DNA]</scope>
    <source>
        <strain evidence="2 3">NPDC046838</strain>
    </source>
</reference>
<keyword evidence="3" id="KW-1185">Reference proteome</keyword>
<dbReference type="Proteomes" id="UP001551176">
    <property type="component" value="Unassembled WGS sequence"/>
</dbReference>
<accession>A0ABV3C116</accession>
<proteinExistence type="predicted"/>
<dbReference type="InterPro" id="IPR032490">
    <property type="entry name" value="DUF5047"/>
</dbReference>
<organism evidence="2 3">
    <name type="scientific">Streptomyces atriruber</name>
    <dbReference type="NCBI Taxonomy" id="545121"/>
    <lineage>
        <taxon>Bacteria</taxon>
        <taxon>Bacillati</taxon>
        <taxon>Actinomycetota</taxon>
        <taxon>Actinomycetes</taxon>
        <taxon>Kitasatosporales</taxon>
        <taxon>Streptomycetaceae</taxon>
        <taxon>Streptomyces</taxon>
    </lineage>
</organism>
<protein>
    <submittedName>
        <fullName evidence="2">DUF5047 domain-containing protein</fullName>
    </submittedName>
</protein>